<comment type="function">
    <text evidence="3">Participates actively in the response to hyperosmotic and heat shock by preventing the aggregation of stress-denatured proteins, in association with DnaK and GrpE. It is the nucleotide exchange factor for DnaK and may function as a thermosensor. Unfolded proteins bind initially to DnaJ; upon interaction with the DnaJ-bound protein, DnaK hydrolyzes its bound ATP, resulting in the formation of a stable complex. GrpE releases ADP from DnaK; ATP binding to DnaK triggers the release of the substrate protein, thus completing the reaction cycle. Several rounds of ATP-dependent interactions between DnaJ, DnaK and GrpE are required for fully efficient folding.</text>
</comment>
<feature type="region of interest" description="Disordered" evidence="5">
    <location>
        <begin position="1"/>
        <end position="31"/>
    </location>
</feature>
<dbReference type="GO" id="GO:0051087">
    <property type="term" value="F:protein-folding chaperone binding"/>
    <property type="evidence" value="ECO:0007669"/>
    <property type="project" value="InterPro"/>
</dbReference>
<comment type="caution">
    <text evidence="6">The sequence shown here is derived from an EMBL/GenBank/DDBJ whole genome shotgun (WGS) entry which is preliminary data.</text>
</comment>
<evidence type="ECO:0000256" key="3">
    <source>
        <dbReference type="HAMAP-Rule" id="MF_01151"/>
    </source>
</evidence>
<dbReference type="SUPFAM" id="SSF58014">
    <property type="entry name" value="Coiled-coil domain of nucleotide exchange factor GrpE"/>
    <property type="match status" value="1"/>
</dbReference>
<dbReference type="GO" id="GO:0006457">
    <property type="term" value="P:protein folding"/>
    <property type="evidence" value="ECO:0007669"/>
    <property type="project" value="InterPro"/>
</dbReference>
<feature type="compositionally biased region" description="Basic residues" evidence="5">
    <location>
        <begin position="1"/>
        <end position="11"/>
    </location>
</feature>
<dbReference type="GO" id="GO:0042803">
    <property type="term" value="F:protein homodimerization activity"/>
    <property type="evidence" value="ECO:0007669"/>
    <property type="project" value="InterPro"/>
</dbReference>
<evidence type="ECO:0000256" key="2">
    <source>
        <dbReference type="ARBA" id="ARBA00023186"/>
    </source>
</evidence>
<dbReference type="PANTHER" id="PTHR21237:SF23">
    <property type="entry name" value="GRPE PROTEIN HOMOLOG, MITOCHONDRIAL"/>
    <property type="match status" value="1"/>
</dbReference>
<dbReference type="PRINTS" id="PR00773">
    <property type="entry name" value="GRPEPROTEIN"/>
</dbReference>
<reference evidence="6 7" key="1">
    <citation type="journal article" date="2015" name="Nature">
        <title>rRNA introns, odd ribosomes, and small enigmatic genomes across a large radiation of phyla.</title>
        <authorList>
            <person name="Brown C.T."/>
            <person name="Hug L.A."/>
            <person name="Thomas B.C."/>
            <person name="Sharon I."/>
            <person name="Castelle C.J."/>
            <person name="Singh A."/>
            <person name="Wilkins M.J."/>
            <person name="Williams K.H."/>
            <person name="Banfield J.F."/>
        </authorList>
    </citation>
    <scope>NUCLEOTIDE SEQUENCE [LARGE SCALE GENOMIC DNA]</scope>
</reference>
<comment type="similarity">
    <text evidence="1 3 4">Belongs to the GrpE family.</text>
</comment>
<dbReference type="GO" id="GO:0005737">
    <property type="term" value="C:cytoplasm"/>
    <property type="evidence" value="ECO:0007669"/>
    <property type="project" value="UniProtKB-SubCell"/>
</dbReference>
<protein>
    <recommendedName>
        <fullName evidence="3">Protein GrpE</fullName>
    </recommendedName>
    <alternativeName>
        <fullName evidence="3">HSP-70 cofactor</fullName>
    </alternativeName>
</protein>
<keyword evidence="3" id="KW-0963">Cytoplasm</keyword>
<evidence type="ECO:0000256" key="1">
    <source>
        <dbReference type="ARBA" id="ARBA00009054"/>
    </source>
</evidence>
<dbReference type="SUPFAM" id="SSF51064">
    <property type="entry name" value="Head domain of nucleotide exchange factor GrpE"/>
    <property type="match status" value="1"/>
</dbReference>
<dbReference type="CDD" id="cd00446">
    <property type="entry name" value="GrpE"/>
    <property type="match status" value="1"/>
</dbReference>
<dbReference type="HAMAP" id="MF_01151">
    <property type="entry name" value="GrpE"/>
    <property type="match status" value="1"/>
</dbReference>
<dbReference type="Proteomes" id="UP000034246">
    <property type="component" value="Unassembled WGS sequence"/>
</dbReference>
<keyword evidence="3" id="KW-0346">Stress response</keyword>
<dbReference type="GO" id="GO:0051082">
    <property type="term" value="F:unfolded protein binding"/>
    <property type="evidence" value="ECO:0007669"/>
    <property type="project" value="TreeGrafter"/>
</dbReference>
<evidence type="ECO:0000313" key="6">
    <source>
        <dbReference type="EMBL" id="KKR11681.1"/>
    </source>
</evidence>
<dbReference type="AlphaFoldDB" id="A0A0G0NFW1"/>
<sequence>MDKSSFRIKKHTSNDPSGGSKVKEAKKGSQNPEVELLKNQLARVLADYDNLRKRTDAEKDLWIKFSSQRILTTMLPILDNFESAQKHLNNSGLAIAIGEFKRVFTEEGLEEIVPEVGNTFDNNENEAVEIVEISEQDQDGKIAEVVLSGWKYKGEDSLNEGKLIIRHAKVKVYKAKR</sequence>
<dbReference type="InterPro" id="IPR013805">
    <property type="entry name" value="GrpE_CC"/>
</dbReference>
<keyword evidence="2 3" id="KW-0143">Chaperone</keyword>
<dbReference type="Gene3D" id="3.90.20.20">
    <property type="match status" value="1"/>
</dbReference>
<proteinExistence type="inferred from homology"/>
<evidence type="ECO:0000313" key="7">
    <source>
        <dbReference type="Proteomes" id="UP000034246"/>
    </source>
</evidence>
<dbReference type="STRING" id="1618550.UT39_C0004G0040"/>
<dbReference type="InterPro" id="IPR009012">
    <property type="entry name" value="GrpE_head"/>
</dbReference>
<accession>A0A0G0NFW1</accession>
<name>A0A0G0NFW1_9BACT</name>
<comment type="subunit">
    <text evidence="3">Homodimer.</text>
</comment>
<evidence type="ECO:0000256" key="4">
    <source>
        <dbReference type="RuleBase" id="RU004478"/>
    </source>
</evidence>
<dbReference type="InterPro" id="IPR000740">
    <property type="entry name" value="GrpE"/>
</dbReference>
<dbReference type="GO" id="GO:0000774">
    <property type="term" value="F:adenyl-nucleotide exchange factor activity"/>
    <property type="evidence" value="ECO:0007669"/>
    <property type="project" value="InterPro"/>
</dbReference>
<dbReference type="EMBL" id="LBWP01000004">
    <property type="protein sequence ID" value="KKR11681.1"/>
    <property type="molecule type" value="Genomic_DNA"/>
</dbReference>
<organism evidence="6 7">
    <name type="scientific">Candidatus Woesebacteria bacterium GW2011_GWA1_39_21</name>
    <dbReference type="NCBI Taxonomy" id="1618550"/>
    <lineage>
        <taxon>Bacteria</taxon>
        <taxon>Candidatus Woeseibacteriota</taxon>
    </lineage>
</organism>
<comment type="subcellular location">
    <subcellularLocation>
        <location evidence="3">Cytoplasm</location>
    </subcellularLocation>
</comment>
<gene>
    <name evidence="3" type="primary">grpE</name>
    <name evidence="6" type="ORF">UT39_C0004G0040</name>
</gene>
<dbReference type="Pfam" id="PF01025">
    <property type="entry name" value="GrpE"/>
    <property type="match status" value="1"/>
</dbReference>
<dbReference type="PANTHER" id="PTHR21237">
    <property type="entry name" value="GRPE PROTEIN"/>
    <property type="match status" value="1"/>
</dbReference>
<evidence type="ECO:0000256" key="5">
    <source>
        <dbReference type="SAM" id="MobiDB-lite"/>
    </source>
</evidence>